<evidence type="ECO:0000313" key="4">
    <source>
        <dbReference type="EMBL" id="SMC28237.1"/>
    </source>
</evidence>
<dbReference type="OrthoDB" id="9797217at2"/>
<evidence type="ECO:0000256" key="1">
    <source>
        <dbReference type="ARBA" id="ARBA00022801"/>
    </source>
</evidence>
<dbReference type="SUPFAM" id="SSF51278">
    <property type="entry name" value="Urease, beta-subunit"/>
    <property type="match status" value="1"/>
</dbReference>
<keyword evidence="5" id="KW-1185">Reference proteome</keyword>
<evidence type="ECO:0000313" key="5">
    <source>
        <dbReference type="Proteomes" id="UP000192468"/>
    </source>
</evidence>
<evidence type="ECO:0000256" key="2">
    <source>
        <dbReference type="ARBA" id="ARBA00047778"/>
    </source>
</evidence>
<dbReference type="InterPro" id="IPR002019">
    <property type="entry name" value="Urease_beta-like"/>
</dbReference>
<dbReference type="HAMAP" id="MF_01954">
    <property type="entry name" value="Urease_beta"/>
    <property type="match status" value="1"/>
</dbReference>
<comment type="similarity">
    <text evidence="3">Belongs to the urease beta subunit family.</text>
</comment>
<dbReference type="RefSeq" id="WP_139796077.1">
    <property type="nucleotide sequence ID" value="NZ_FWXH01000023.1"/>
</dbReference>
<evidence type="ECO:0000256" key="3">
    <source>
        <dbReference type="HAMAP-Rule" id="MF_01954"/>
    </source>
</evidence>
<keyword evidence="3" id="KW-0963">Cytoplasm</keyword>
<protein>
    <recommendedName>
        <fullName evidence="3">Urease subunit beta</fullName>
        <ecNumber evidence="3">3.5.1.5</ecNumber>
    </recommendedName>
    <alternativeName>
        <fullName evidence="3">Urea amidohydrolase subunit beta</fullName>
    </alternativeName>
</protein>
<dbReference type="GO" id="GO:0009039">
    <property type="term" value="F:urease activity"/>
    <property type="evidence" value="ECO:0007669"/>
    <property type="project" value="UniProtKB-UniRule"/>
</dbReference>
<dbReference type="PANTHER" id="PTHR33569">
    <property type="entry name" value="UREASE"/>
    <property type="match status" value="1"/>
</dbReference>
<reference evidence="4 5" key="1">
    <citation type="submission" date="2017-04" db="EMBL/GenBank/DDBJ databases">
        <authorList>
            <person name="Afonso C.L."/>
            <person name="Miller P.J."/>
            <person name="Scott M.A."/>
            <person name="Spackman E."/>
            <person name="Goraichik I."/>
            <person name="Dimitrov K.M."/>
            <person name="Suarez D.L."/>
            <person name="Swayne D.E."/>
        </authorList>
    </citation>
    <scope>NUCLEOTIDE SEQUENCE [LARGE SCALE GENOMIC DNA]</scope>
    <source>
        <strain evidence="4 5">DSM 12555</strain>
    </source>
</reference>
<dbReference type="FunFam" id="2.10.150.10:FF:000001">
    <property type="entry name" value="Urease subunit beta"/>
    <property type="match status" value="1"/>
</dbReference>
<dbReference type="Proteomes" id="UP000192468">
    <property type="component" value="Unassembled WGS sequence"/>
</dbReference>
<dbReference type="NCBIfam" id="TIGR00192">
    <property type="entry name" value="urease_beta"/>
    <property type="match status" value="1"/>
</dbReference>
<comment type="catalytic activity">
    <reaction evidence="2 3">
        <text>urea + 2 H2O + H(+) = hydrogencarbonate + 2 NH4(+)</text>
        <dbReference type="Rhea" id="RHEA:20557"/>
        <dbReference type="ChEBI" id="CHEBI:15377"/>
        <dbReference type="ChEBI" id="CHEBI:15378"/>
        <dbReference type="ChEBI" id="CHEBI:16199"/>
        <dbReference type="ChEBI" id="CHEBI:17544"/>
        <dbReference type="ChEBI" id="CHEBI:28938"/>
        <dbReference type="EC" id="3.5.1.5"/>
    </reaction>
</comment>
<dbReference type="InterPro" id="IPR036461">
    <property type="entry name" value="Urease_betasu_sf"/>
</dbReference>
<dbReference type="PANTHER" id="PTHR33569:SF1">
    <property type="entry name" value="UREASE"/>
    <property type="match status" value="1"/>
</dbReference>
<accession>A0A1W1XWI5</accession>
<dbReference type="NCBIfam" id="NF009682">
    <property type="entry name" value="PRK13203.1"/>
    <property type="match status" value="1"/>
</dbReference>
<organism evidence="4 5">
    <name type="scientific">Clostridium acidisoli DSM 12555</name>
    <dbReference type="NCBI Taxonomy" id="1121291"/>
    <lineage>
        <taxon>Bacteria</taxon>
        <taxon>Bacillati</taxon>
        <taxon>Bacillota</taxon>
        <taxon>Clostridia</taxon>
        <taxon>Eubacteriales</taxon>
        <taxon>Clostridiaceae</taxon>
        <taxon>Clostridium</taxon>
    </lineage>
</organism>
<dbReference type="EC" id="3.5.1.5" evidence="3"/>
<dbReference type="GO" id="GO:0043419">
    <property type="term" value="P:urea catabolic process"/>
    <property type="evidence" value="ECO:0007669"/>
    <property type="project" value="UniProtKB-UniRule"/>
</dbReference>
<keyword evidence="1 3" id="KW-0378">Hydrolase</keyword>
<dbReference type="GO" id="GO:0035550">
    <property type="term" value="C:urease complex"/>
    <property type="evidence" value="ECO:0007669"/>
    <property type="project" value="InterPro"/>
</dbReference>
<dbReference type="AlphaFoldDB" id="A0A1W1XWI5"/>
<dbReference type="UniPathway" id="UPA00258">
    <property type="reaction ID" value="UER00370"/>
</dbReference>
<proteinExistence type="inferred from homology"/>
<gene>
    <name evidence="3" type="primary">ureB</name>
    <name evidence="4" type="ORF">SAMN02745134_03442</name>
</gene>
<sequence>MIPGEIIIKNKEILCNEGKVTKTMIVINNGDRPIQVGSHFHFFEVNKLLNFKREDAFGMRLNIASGTAVRFEPGEEKKVELVELGGKKEVYGLNGLTEGSVEDEKIKELSLKKAKELGFKGAM</sequence>
<comment type="pathway">
    <text evidence="3">Nitrogen metabolism; urea degradation; CO(2) and NH(3) from urea (urease route): step 1/1.</text>
</comment>
<dbReference type="CDD" id="cd00407">
    <property type="entry name" value="Urease_beta"/>
    <property type="match status" value="1"/>
</dbReference>
<name>A0A1W1XWI5_9CLOT</name>
<dbReference type="InterPro" id="IPR050069">
    <property type="entry name" value="Urease_subunit"/>
</dbReference>
<dbReference type="STRING" id="1121291.SAMN02745134_03442"/>
<dbReference type="EMBL" id="FWXH01000023">
    <property type="protein sequence ID" value="SMC28237.1"/>
    <property type="molecule type" value="Genomic_DNA"/>
</dbReference>
<dbReference type="Gene3D" id="2.10.150.10">
    <property type="entry name" value="Urease, beta subunit"/>
    <property type="match status" value="1"/>
</dbReference>
<comment type="subcellular location">
    <subcellularLocation>
        <location evidence="3">Cytoplasm</location>
    </subcellularLocation>
</comment>
<dbReference type="Pfam" id="PF00699">
    <property type="entry name" value="Urease_beta"/>
    <property type="match status" value="1"/>
</dbReference>
<comment type="subunit">
    <text evidence="3">Heterotrimer of UreA (gamma), UreB (beta) and UreC (alpha) subunits. Three heterotrimers associate to form the active enzyme.</text>
</comment>